<feature type="signal peptide" evidence="2">
    <location>
        <begin position="1"/>
        <end position="19"/>
    </location>
</feature>
<evidence type="ECO:0000313" key="3">
    <source>
        <dbReference type="EMBL" id="CAM0511974.1"/>
    </source>
</evidence>
<keyword evidence="2" id="KW-0732">Signal</keyword>
<name>A0ABC9HEU8_FASHE</name>
<proteinExistence type="predicted"/>
<dbReference type="Proteomes" id="UP001189180">
    <property type="component" value="Unassembled WGS sequence"/>
</dbReference>
<comment type="caution">
    <text evidence="3">The sequence shown here is derived from an EMBL/GenBank/DDBJ whole genome shotgun (WGS) entry which is preliminary data.</text>
</comment>
<dbReference type="AlphaFoldDB" id="A0ABC9HEU8"/>
<reference evidence="3 4" key="1">
    <citation type="submission" date="2024-08" db="EMBL/GenBank/DDBJ databases">
        <authorList>
            <person name="Paterson S."/>
        </authorList>
    </citation>
    <scope>NUCLEOTIDE SEQUENCE [LARGE SCALE GENOMIC DNA]</scope>
</reference>
<protein>
    <recommendedName>
        <fullName evidence="5">MEG-14</fullName>
    </recommendedName>
</protein>
<keyword evidence="4" id="KW-1185">Reference proteome</keyword>
<feature type="chain" id="PRO_5044889289" description="MEG-14" evidence="2">
    <location>
        <begin position="20"/>
        <end position="72"/>
    </location>
</feature>
<feature type="region of interest" description="Disordered" evidence="1">
    <location>
        <begin position="26"/>
        <end position="47"/>
    </location>
</feature>
<dbReference type="EMBL" id="CANUEZ050000192">
    <property type="protein sequence ID" value="CAM0511974.1"/>
    <property type="molecule type" value="Genomic_DNA"/>
</dbReference>
<gene>
    <name evidence="3" type="ORF">FHB240107_LOCUS4424</name>
</gene>
<organism evidence="3 4">
    <name type="scientific">Fasciola hepatica</name>
    <name type="common">Liver fluke</name>
    <dbReference type="NCBI Taxonomy" id="6192"/>
    <lineage>
        <taxon>Eukaryota</taxon>
        <taxon>Metazoa</taxon>
        <taxon>Spiralia</taxon>
        <taxon>Lophotrochozoa</taxon>
        <taxon>Platyhelminthes</taxon>
        <taxon>Trematoda</taxon>
        <taxon>Digenea</taxon>
        <taxon>Plagiorchiida</taxon>
        <taxon>Echinostomata</taxon>
        <taxon>Echinostomatoidea</taxon>
        <taxon>Fasciolidae</taxon>
        <taxon>Fasciola</taxon>
    </lineage>
</organism>
<sequence length="72" mass="7822">MTNIWRFVAIVVLATWMTAEESITEYTTATTTESTTEPTKPATTTTAGTTGLVKTNALFWSSLLSIAMMLTN</sequence>
<evidence type="ECO:0000256" key="1">
    <source>
        <dbReference type="SAM" id="MobiDB-lite"/>
    </source>
</evidence>
<accession>A0ABC9HEU8</accession>
<evidence type="ECO:0000313" key="4">
    <source>
        <dbReference type="Proteomes" id="UP001189180"/>
    </source>
</evidence>
<evidence type="ECO:0008006" key="5">
    <source>
        <dbReference type="Google" id="ProtNLM"/>
    </source>
</evidence>
<evidence type="ECO:0000256" key="2">
    <source>
        <dbReference type="SAM" id="SignalP"/>
    </source>
</evidence>